<name>A0A2X0NZZ0_9BASI</name>
<sequence>MFVVHSEDEPRDEPLVFFIVTWMHFPRKVHVRLLGEAHEILEPSEAAKAQSTLPRVIGPDVLLSDDTAQTFHNFLGPGRTFHNAFAVSSI</sequence>
<dbReference type="AlphaFoldDB" id="A0A2X0NZZ0"/>
<protein>
    <submittedName>
        <fullName evidence="1">BQ5605_C001g00351 protein</fullName>
    </submittedName>
</protein>
<evidence type="ECO:0000313" key="1">
    <source>
        <dbReference type="EMBL" id="SGY45881.1"/>
    </source>
</evidence>
<dbReference type="EMBL" id="FQNC01000043">
    <property type="protein sequence ID" value="SGY45881.1"/>
    <property type="molecule type" value="Genomic_DNA"/>
</dbReference>
<dbReference type="Proteomes" id="UP000249464">
    <property type="component" value="Unassembled WGS sequence"/>
</dbReference>
<evidence type="ECO:0000313" key="2">
    <source>
        <dbReference type="Proteomes" id="UP000249464"/>
    </source>
</evidence>
<proteinExistence type="predicted"/>
<accession>A0A2X0NZZ0</accession>
<gene>
    <name evidence="1" type="primary">BQ5605_C001g00351</name>
    <name evidence="1" type="ORF">BQ5605_C001G00351</name>
</gene>
<organism evidence="1 2">
    <name type="scientific">Microbotryum silenes-dioicae</name>
    <dbReference type="NCBI Taxonomy" id="796604"/>
    <lineage>
        <taxon>Eukaryota</taxon>
        <taxon>Fungi</taxon>
        <taxon>Dikarya</taxon>
        <taxon>Basidiomycota</taxon>
        <taxon>Pucciniomycotina</taxon>
        <taxon>Microbotryomycetes</taxon>
        <taxon>Microbotryales</taxon>
        <taxon>Microbotryaceae</taxon>
        <taxon>Microbotryum</taxon>
    </lineage>
</organism>
<reference evidence="1 2" key="1">
    <citation type="submission" date="2016-11" db="EMBL/GenBank/DDBJ databases">
        <authorList>
            <person name="Jaros S."/>
            <person name="Januszkiewicz K."/>
            <person name="Wedrychowicz H."/>
        </authorList>
    </citation>
    <scope>NUCLEOTIDE SEQUENCE [LARGE SCALE GENOMIC DNA]</scope>
</reference>
<keyword evidence="2" id="KW-1185">Reference proteome</keyword>